<evidence type="ECO:0000313" key="7">
    <source>
        <dbReference type="Proteomes" id="UP000778523"/>
    </source>
</evidence>
<evidence type="ECO:0000313" key="6">
    <source>
        <dbReference type="EMBL" id="NSL53545.1"/>
    </source>
</evidence>
<dbReference type="Gene3D" id="1.10.260.40">
    <property type="entry name" value="lambda repressor-like DNA-binding domains"/>
    <property type="match status" value="1"/>
</dbReference>
<name>A0ABX2IHP9_9RHOO</name>
<dbReference type="SUPFAM" id="SSF47413">
    <property type="entry name" value="lambda repressor-like DNA-binding domains"/>
    <property type="match status" value="1"/>
</dbReference>
<keyword evidence="2" id="KW-0805">Transcription regulation</keyword>
<evidence type="ECO:0000256" key="2">
    <source>
        <dbReference type="ARBA" id="ARBA00023015"/>
    </source>
</evidence>
<keyword evidence="4" id="KW-0804">Transcription</keyword>
<feature type="domain" description="Ner winged helix-turn-helix DNA-binding" evidence="5">
    <location>
        <begin position="10"/>
        <end position="72"/>
    </location>
</feature>
<evidence type="ECO:0000256" key="3">
    <source>
        <dbReference type="ARBA" id="ARBA00023125"/>
    </source>
</evidence>
<evidence type="ECO:0000256" key="1">
    <source>
        <dbReference type="ARBA" id="ARBA00006157"/>
    </source>
</evidence>
<keyword evidence="3" id="KW-0238">DNA-binding</keyword>
<dbReference type="EMBL" id="JABCSC020000001">
    <property type="protein sequence ID" value="NSL53545.1"/>
    <property type="molecule type" value="Genomic_DNA"/>
</dbReference>
<proteinExistence type="inferred from homology"/>
<dbReference type="Proteomes" id="UP000778523">
    <property type="component" value="Unassembled WGS sequence"/>
</dbReference>
<reference evidence="6 7" key="1">
    <citation type="submission" date="2020-06" db="EMBL/GenBank/DDBJ databases">
        <title>Draft genome of Uliginosibacterium sp. IMCC34675.</title>
        <authorList>
            <person name="Song J."/>
        </authorList>
    </citation>
    <scope>NUCLEOTIDE SEQUENCE [LARGE SCALE GENOMIC DNA]</scope>
    <source>
        <strain evidence="6 7">IMCC34675</strain>
    </source>
</reference>
<keyword evidence="7" id="KW-1185">Reference proteome</keyword>
<evidence type="ECO:0000259" key="5">
    <source>
        <dbReference type="Pfam" id="PF13693"/>
    </source>
</evidence>
<sequence length="86" mass="9537">MGGKTLQGVDIAYRLRTLGWTQVALAKDLQVSHGIVNNVIHDRATCHRVALRVAELLGSSLQELWPGRYEFKPRGKRPANACDVGR</sequence>
<organism evidence="6 7">
    <name type="scientific">Uliginosibacterium aquaticum</name>
    <dbReference type="NCBI Taxonomy" id="2731212"/>
    <lineage>
        <taxon>Bacteria</taxon>
        <taxon>Pseudomonadati</taxon>
        <taxon>Pseudomonadota</taxon>
        <taxon>Betaproteobacteria</taxon>
        <taxon>Rhodocyclales</taxon>
        <taxon>Zoogloeaceae</taxon>
        <taxon>Uliginosibacterium</taxon>
    </lineage>
</organism>
<accession>A0ABX2IHP9</accession>
<protein>
    <submittedName>
        <fullName evidence="6">Helix-turn-helix domain-containing protein</fullName>
    </submittedName>
</protein>
<dbReference type="CDD" id="cd00093">
    <property type="entry name" value="HTH_XRE"/>
    <property type="match status" value="1"/>
</dbReference>
<dbReference type="InterPro" id="IPR010982">
    <property type="entry name" value="Lambda_DNA-bd_dom_sf"/>
</dbReference>
<comment type="caution">
    <text evidence="6">The sequence shown here is derived from an EMBL/GenBank/DDBJ whole genome shotgun (WGS) entry which is preliminary data.</text>
</comment>
<evidence type="ECO:0000256" key="4">
    <source>
        <dbReference type="ARBA" id="ARBA00023163"/>
    </source>
</evidence>
<gene>
    <name evidence="6" type="ORF">HJ583_000760</name>
</gene>
<comment type="similarity">
    <text evidence="1">Belongs to the ner transcriptional regulatory family.</text>
</comment>
<dbReference type="InterPro" id="IPR038722">
    <property type="entry name" value="Ner_HTH_dom"/>
</dbReference>
<dbReference type="InterPro" id="IPR001387">
    <property type="entry name" value="Cro/C1-type_HTH"/>
</dbReference>
<dbReference type="RefSeq" id="WP_170019650.1">
    <property type="nucleotide sequence ID" value="NZ_JABCSC020000001.1"/>
</dbReference>
<dbReference type="Pfam" id="PF13693">
    <property type="entry name" value="HTH_35"/>
    <property type="match status" value="1"/>
</dbReference>